<reference evidence="2 3" key="1">
    <citation type="submission" date="2020-09" db="EMBL/GenBank/DDBJ databases">
        <title>De no assembly of potato wild relative species, Solanum commersonii.</title>
        <authorList>
            <person name="Cho K."/>
        </authorList>
    </citation>
    <scope>NUCLEOTIDE SEQUENCE [LARGE SCALE GENOMIC DNA]</scope>
    <source>
        <strain evidence="2">LZ3.2</strain>
        <tissue evidence="2">Leaf</tissue>
    </source>
</reference>
<evidence type="ECO:0000313" key="3">
    <source>
        <dbReference type="Proteomes" id="UP000824120"/>
    </source>
</evidence>
<protein>
    <submittedName>
        <fullName evidence="2">Uncharacterized protein</fullName>
    </submittedName>
</protein>
<name>A0A9J6AIG6_SOLCO</name>
<dbReference type="Proteomes" id="UP000824120">
    <property type="component" value="Chromosome 2"/>
</dbReference>
<organism evidence="2 3">
    <name type="scientific">Solanum commersonii</name>
    <name type="common">Commerson's wild potato</name>
    <name type="synonym">Commerson's nightshade</name>
    <dbReference type="NCBI Taxonomy" id="4109"/>
    <lineage>
        <taxon>Eukaryota</taxon>
        <taxon>Viridiplantae</taxon>
        <taxon>Streptophyta</taxon>
        <taxon>Embryophyta</taxon>
        <taxon>Tracheophyta</taxon>
        <taxon>Spermatophyta</taxon>
        <taxon>Magnoliopsida</taxon>
        <taxon>eudicotyledons</taxon>
        <taxon>Gunneridae</taxon>
        <taxon>Pentapetalae</taxon>
        <taxon>asterids</taxon>
        <taxon>lamiids</taxon>
        <taxon>Solanales</taxon>
        <taxon>Solanaceae</taxon>
        <taxon>Solanoideae</taxon>
        <taxon>Solaneae</taxon>
        <taxon>Solanum</taxon>
    </lineage>
</organism>
<comment type="caution">
    <text evidence="2">The sequence shown here is derived from an EMBL/GenBank/DDBJ whole genome shotgun (WGS) entry which is preliminary data.</text>
</comment>
<keyword evidence="3" id="KW-1185">Reference proteome</keyword>
<feature type="region of interest" description="Disordered" evidence="1">
    <location>
        <begin position="132"/>
        <end position="168"/>
    </location>
</feature>
<dbReference type="PANTHER" id="PTHR36765:SF1">
    <property type="entry name" value="EXPRESSED PROTEIN"/>
    <property type="match status" value="1"/>
</dbReference>
<dbReference type="EMBL" id="JACXVP010000002">
    <property type="protein sequence ID" value="KAG5623815.1"/>
    <property type="molecule type" value="Genomic_DNA"/>
</dbReference>
<evidence type="ECO:0000313" key="2">
    <source>
        <dbReference type="EMBL" id="KAG5623815.1"/>
    </source>
</evidence>
<accession>A0A9J6AIG6</accession>
<gene>
    <name evidence="2" type="ORF">H5410_009033</name>
</gene>
<evidence type="ECO:0000256" key="1">
    <source>
        <dbReference type="SAM" id="MobiDB-lite"/>
    </source>
</evidence>
<proteinExistence type="predicted"/>
<sequence length="431" mass="48495">MDELASYTLADLGANLFFARTGGGEENGEERKSGWQVVAGGAVKGRHWRGEWSGLEKEERKMVRVCGGDGYGFKRENRLSRRQEEWWRWLSDLASNYFTMGMGWDEEQEPDLRLEAQYYFVVTQSVWANTVAAGNPGKTTQQSATMGGDRRRSTSSSSSSSEEDGDADWRAAIDSVAATTTFGKTTAKVHSSATATNGESITHPFQEDEIDTIQPRKLKHYQIKGLKTLEDILDKTLDIVRDIDDASQEDTPSMNGGGVRLFRRAPPGIVFDHTGKRKENIKQMEKVKDVIERNDENSYRTCGGKDGCRELTVLRQIHRGMDSSPNDLQEGELDELQKPRKKPRIRPGKEFEENSKEFKNQIKSIAVDGTDILAASKNACQKSLDRLESREAAAKAAAKREEERVAALKKIRGERWLPAVARDMQSRLQRR</sequence>
<dbReference type="PANTHER" id="PTHR36765">
    <property type="entry name" value="EXPRESSED PROTEIN"/>
    <property type="match status" value="1"/>
</dbReference>
<dbReference type="AlphaFoldDB" id="A0A9J6AIG6"/>
<feature type="region of interest" description="Disordered" evidence="1">
    <location>
        <begin position="321"/>
        <end position="349"/>
    </location>
</feature>
<dbReference type="OrthoDB" id="1919921at2759"/>